<name>A0A1J5S3M9_9ZZZZ</name>
<accession>A0A1J5S3M9</accession>
<organism evidence="1">
    <name type="scientific">mine drainage metagenome</name>
    <dbReference type="NCBI Taxonomy" id="410659"/>
    <lineage>
        <taxon>unclassified sequences</taxon>
        <taxon>metagenomes</taxon>
        <taxon>ecological metagenomes</taxon>
    </lineage>
</organism>
<dbReference type="EMBL" id="MLJW01000073">
    <property type="protein sequence ID" value="OIR02627.1"/>
    <property type="molecule type" value="Genomic_DNA"/>
</dbReference>
<reference evidence="1" key="1">
    <citation type="submission" date="2016-10" db="EMBL/GenBank/DDBJ databases">
        <title>Sequence of Gallionella enrichment culture.</title>
        <authorList>
            <person name="Poehlein A."/>
            <person name="Muehling M."/>
            <person name="Daniel R."/>
        </authorList>
    </citation>
    <scope>NUCLEOTIDE SEQUENCE</scope>
</reference>
<comment type="caution">
    <text evidence="1">The sequence shown here is derived from an EMBL/GenBank/DDBJ whole genome shotgun (WGS) entry which is preliminary data.</text>
</comment>
<sequence>MATYKLSNGNTIVADAAFVAANYPDAVLVPEPAPVDPPNAWWLYVGAFFDRFDTYGGQKLAILSSADLTVQAVVKDASVRKYIDLKRADLPGALDMLIAKGFAIDKTAILTTPVAIEDRYVG</sequence>
<gene>
    <name evidence="1" type="ORF">GALL_153410</name>
</gene>
<protein>
    <submittedName>
        <fullName evidence="1">Uncharacterized protein</fullName>
    </submittedName>
</protein>
<dbReference type="AlphaFoldDB" id="A0A1J5S3M9"/>
<proteinExistence type="predicted"/>
<evidence type="ECO:0000313" key="1">
    <source>
        <dbReference type="EMBL" id="OIR02627.1"/>
    </source>
</evidence>